<keyword evidence="10" id="KW-0106">Calcium</keyword>
<evidence type="ECO:0000256" key="10">
    <source>
        <dbReference type="PIRSR" id="PIRSR601885-2"/>
    </source>
</evidence>
<feature type="binding site" evidence="10">
    <location>
        <position position="455"/>
    </location>
    <ligand>
        <name>Ca(2+)</name>
        <dbReference type="ChEBI" id="CHEBI:29108"/>
        <label>1</label>
    </ligand>
</feature>
<dbReference type="Pfam" id="PF00305">
    <property type="entry name" value="Lipoxygenase"/>
    <property type="match status" value="1"/>
</dbReference>
<feature type="binding site" evidence="9">
    <location>
        <position position="1067"/>
    </location>
    <ligand>
        <name>Fe cation</name>
        <dbReference type="ChEBI" id="CHEBI:24875"/>
        <note>catalytic</note>
    </ligand>
</feature>
<dbReference type="PRINTS" id="PR00087">
    <property type="entry name" value="LIPOXYGENASE"/>
</dbReference>
<protein>
    <submittedName>
        <fullName evidence="16">Allene oxide synthase/8R-lipoxygenase fusion protein b</fullName>
    </submittedName>
</protein>
<reference evidence="16" key="1">
    <citation type="journal article" date="2014" name="PLoS ONE">
        <title>Up-Regulated Expression of AOS-LOXa and Increased Eicosanoid Synthesis in Response to Coral Wounding.</title>
        <authorList>
            <person name="Lohelaid H."/>
            <person name="Teder T."/>
            <person name="Toldsepp K."/>
            <person name="Ekins M."/>
            <person name="Samel N."/>
        </authorList>
    </citation>
    <scope>NUCLEOTIDE SEQUENCE</scope>
</reference>
<dbReference type="InterPro" id="IPR001024">
    <property type="entry name" value="PLAT/LH2_dom"/>
</dbReference>
<keyword evidence="3" id="KW-0963">Cytoplasm</keyword>
<evidence type="ECO:0000256" key="8">
    <source>
        <dbReference type="ARBA" id="ARBA00023098"/>
    </source>
</evidence>
<evidence type="ECO:0000256" key="7">
    <source>
        <dbReference type="ARBA" id="ARBA00023004"/>
    </source>
</evidence>
<evidence type="ECO:0000256" key="4">
    <source>
        <dbReference type="ARBA" id="ARBA00022723"/>
    </source>
</evidence>
<dbReference type="GO" id="GO:0020037">
    <property type="term" value="F:heme binding"/>
    <property type="evidence" value="ECO:0007669"/>
    <property type="project" value="InterPro"/>
</dbReference>
<dbReference type="InterPro" id="IPR000907">
    <property type="entry name" value="LipOase"/>
</dbReference>
<feature type="binding site" evidence="9">
    <location>
        <position position="763"/>
    </location>
    <ligand>
        <name>Fe cation</name>
        <dbReference type="ChEBI" id="CHEBI:24875"/>
        <note>catalytic</note>
    </ligand>
</feature>
<comment type="caution">
    <text evidence="12">Lacks conserved residue(s) required for the propagation of feature annotation.</text>
</comment>
<evidence type="ECO:0000259" key="15">
    <source>
        <dbReference type="PROSITE" id="PS51393"/>
    </source>
</evidence>
<dbReference type="PANTHER" id="PTHR11771">
    <property type="entry name" value="LIPOXYGENASE"/>
    <property type="match status" value="1"/>
</dbReference>
<dbReference type="SUPFAM" id="SSF48484">
    <property type="entry name" value="Lipoxigenase"/>
    <property type="match status" value="1"/>
</dbReference>
<dbReference type="PROSITE" id="PS50095">
    <property type="entry name" value="PLAT"/>
    <property type="match status" value="1"/>
</dbReference>
<evidence type="ECO:0000256" key="5">
    <source>
        <dbReference type="ARBA" id="ARBA00022964"/>
    </source>
</evidence>
<dbReference type="GO" id="GO:0034440">
    <property type="term" value="P:lipid oxidation"/>
    <property type="evidence" value="ECO:0007669"/>
    <property type="project" value="InterPro"/>
</dbReference>
<comment type="subcellular location">
    <subcellularLocation>
        <location evidence="1">Cytoplasm</location>
    </subcellularLocation>
</comment>
<dbReference type="Gene3D" id="3.10.450.60">
    <property type="match status" value="1"/>
</dbReference>
<dbReference type="EMBL" id="KF000374">
    <property type="protein sequence ID" value="AHK60923.1"/>
    <property type="molecule type" value="mRNA"/>
</dbReference>
<evidence type="ECO:0000256" key="2">
    <source>
        <dbReference type="ARBA" id="ARBA00005189"/>
    </source>
</evidence>
<dbReference type="InterPro" id="IPR020833">
    <property type="entry name" value="LipOase_Fe_BS"/>
</dbReference>
<feature type="binding site" evidence="10">
    <location>
        <position position="412"/>
    </location>
    <ligand>
        <name>Ca(2+)</name>
        <dbReference type="ChEBI" id="CHEBI:29108"/>
        <label>1</label>
    </ligand>
</feature>
<dbReference type="SUPFAM" id="SSF56634">
    <property type="entry name" value="Heme-dependent catalase-like"/>
    <property type="match status" value="1"/>
</dbReference>
<proteinExistence type="evidence at transcript level"/>
<feature type="domain" description="PLAT" evidence="14">
    <location>
        <begin position="375"/>
        <end position="494"/>
    </location>
</feature>
<organism evidence="16">
    <name type="scientific">Capnella imbricata</name>
    <dbReference type="NCBI Taxonomy" id="360994"/>
    <lineage>
        <taxon>Eukaryota</taxon>
        <taxon>Metazoa</taxon>
        <taxon>Cnidaria</taxon>
        <taxon>Anthozoa</taxon>
        <taxon>Octocorallia</taxon>
        <taxon>Malacalcyonacea</taxon>
        <taxon>Capnellidae</taxon>
        <taxon>Capnella</taxon>
    </lineage>
</organism>
<feature type="site" description="Essential for stabilizing binding to COTL1" evidence="11">
    <location>
        <position position="479"/>
    </location>
</feature>
<sequence>MVWKNFGYEIFAEKFGKDELEKRIKDEHTAPPESPLFGSLKLKMKKEKFKILFTLRTTMEGFRRPTHTVATGGLGEITIVSDPKFPEHEFYRAGRKFPARLRHANLKLLDDAGSDARSFSIKFADNDSESPMDIVMNTGEANIFWNTSSFEDFVSSSAGESAAKEYVYKNPYYYYYSIEALRRAPETFAHLYYYSQLTMHFKAKDGKVRYCRYRAIPGDADIKEEEESGRLTEEEQRNVWIRSRHQNEKRPDDYLRKEYVERLGKGPVNYRLQIQIHEASPDDTATIFHAGIMWNKETHPWFDLAKVSIKTPLSPDVLERTSFNIVNQPESLGLLEAKSPEDYNSIGQIRVAVYKWIQHLRKLKVGSLVPTGQNALYNIEVETGVREHAGTDATITIRITGAKGRTDFLKLDKWFHNDFEAGSKEQYQVEAFDVGDIHLIELHSDGGGYWSGDPDWFVNKVVVLSSSQDRVYSFPCLRWIIKDIVLFLGEATLPFHEAPAIVSDQRQKELEQRKVTYQWDYVSDDMPGNIKAKTHGDLPRDVQFTDEKSRSYHESRKEALVNLGIGKLFTMFEDWDSYDDYRILYRNWILGDTPNMADKWSEDRWFGYRFLNGANPVSLVRCDALPENFPVTDNDVNASLDRGKSLQEEMQDGHIYMVDFKILVGAKCYGGPILEDLGYTVPDDVNHENADIRYCAAPLALFYVNKLGHLMPIAIQINQEPGPENPIWTPQEPNEHDWMMAKLWLGVAESNYHQLSTHLLRTHLTTESFAVSTWRNLASPHPVFKLLQPHIYGVLAIDTIGRKELIGSGGIVDKSLSLGGGGHVEFMQECFKKVNLQDYHLPKALRKRGVDDSSKLPGYYYRDDGLALWGAIRTFVADIIDIYYKKDEDVKRDNEIQSWIYDVHKNGWRVNPGHDDHGVPASFETTEQLIEVVTLLIFTFSCQHAAVNFSQKDHYGFTPNAPAILRKPPLKKKGESTLKSILETMPSKAQAAKAIATVYILTKFSDDERYLGNYTATAWEDKDALDAINRFQNNLEDISKKIKDRNESLELPYIYLLPERIPNGTAI</sequence>
<dbReference type="PRINTS" id="PR00467">
    <property type="entry name" value="MAMLPOXGNASE"/>
</dbReference>
<dbReference type="PROSITE" id="PS51393">
    <property type="entry name" value="LIPOXYGENASE_3"/>
    <property type="match status" value="1"/>
</dbReference>
<dbReference type="InterPro" id="IPR013819">
    <property type="entry name" value="LipOase_C"/>
</dbReference>
<feature type="domain" description="Lipoxygenase" evidence="15">
    <location>
        <begin position="492"/>
        <end position="1067"/>
    </location>
</feature>
<evidence type="ECO:0000256" key="12">
    <source>
        <dbReference type="PROSITE-ProRule" id="PRU00152"/>
    </source>
</evidence>
<comment type="pathway">
    <text evidence="2">Lipid metabolism.</text>
</comment>
<dbReference type="Pfam" id="PF01477">
    <property type="entry name" value="PLAT"/>
    <property type="match status" value="1"/>
</dbReference>
<dbReference type="InterPro" id="IPR001885">
    <property type="entry name" value="LipOase_mml"/>
</dbReference>
<evidence type="ECO:0000256" key="9">
    <source>
        <dbReference type="PIRSR" id="PIRSR601885-1"/>
    </source>
</evidence>
<feature type="binding site" evidence="10">
    <location>
        <position position="453"/>
    </location>
    <ligand>
        <name>Ca(2+)</name>
        <dbReference type="ChEBI" id="CHEBI:29108"/>
        <label>1</label>
    </ligand>
</feature>
<accession>W8JJ08</accession>
<name>W8JJ08_9CNID</name>
<feature type="binding site" evidence="10">
    <location>
        <position position="390"/>
    </location>
    <ligand>
        <name>Ca(2+)</name>
        <dbReference type="ChEBI" id="CHEBI:29108"/>
        <label>1</label>
    </ligand>
</feature>
<dbReference type="FunFam" id="1.20.245.10:FF:000001">
    <property type="entry name" value="Arachidonate 5-lipoxygenase a"/>
    <property type="match status" value="1"/>
</dbReference>
<keyword evidence="8" id="KW-0443">Lipid metabolism</keyword>
<dbReference type="PROSITE" id="PS00711">
    <property type="entry name" value="LIPOXYGENASE_1"/>
    <property type="match status" value="1"/>
</dbReference>
<dbReference type="InterPro" id="IPR020835">
    <property type="entry name" value="Catalase_sf"/>
</dbReference>
<evidence type="ECO:0000259" key="14">
    <source>
        <dbReference type="PROSITE" id="PS50095"/>
    </source>
</evidence>
<evidence type="ECO:0000313" key="16">
    <source>
        <dbReference type="EMBL" id="AHK60923.1"/>
    </source>
</evidence>
<keyword evidence="6 13" id="KW-0560">Oxidoreductase</keyword>
<gene>
    <name evidence="16" type="primary">AOS-LOXb</name>
</gene>
<evidence type="ECO:0000256" key="11">
    <source>
        <dbReference type="PIRSR" id="PIRSR601885-3"/>
    </source>
</evidence>
<comment type="similarity">
    <text evidence="13">Belongs to the lipoxygenase family.</text>
</comment>
<feature type="binding site" evidence="9">
    <location>
        <position position="758"/>
    </location>
    <ligand>
        <name>Fe cation</name>
        <dbReference type="ChEBI" id="CHEBI:24875"/>
        <note>catalytic</note>
    </ligand>
</feature>
<evidence type="ECO:0000256" key="6">
    <source>
        <dbReference type="ARBA" id="ARBA00023002"/>
    </source>
</evidence>
<keyword evidence="5 13" id="KW-0223">Dioxygenase</keyword>
<dbReference type="Gene3D" id="1.20.245.10">
    <property type="entry name" value="Lipoxygenase-1, Domain 5"/>
    <property type="match status" value="1"/>
</dbReference>
<dbReference type="SUPFAM" id="SSF49723">
    <property type="entry name" value="Lipase/lipooxygenase domain (PLAT/LH2 domain)"/>
    <property type="match status" value="1"/>
</dbReference>
<evidence type="ECO:0000256" key="3">
    <source>
        <dbReference type="ARBA" id="ARBA00022490"/>
    </source>
</evidence>
<feature type="binding site" evidence="9">
    <location>
        <position position="944"/>
    </location>
    <ligand>
        <name>Fe cation</name>
        <dbReference type="ChEBI" id="CHEBI:24875"/>
        <note>catalytic</note>
    </ligand>
</feature>
<keyword evidence="4 9" id="KW-0479">Metal-binding</keyword>
<comment type="cofactor">
    <cofactor evidence="9">
        <name>Fe cation</name>
        <dbReference type="ChEBI" id="CHEBI:24875"/>
    </cofactor>
    <text evidence="9">Binds 1 Fe cation per subunit.</text>
</comment>
<keyword evidence="7 9" id="KW-0408">Iron</keyword>
<evidence type="ECO:0000256" key="13">
    <source>
        <dbReference type="RuleBase" id="RU003974"/>
    </source>
</evidence>
<dbReference type="GO" id="GO:0005737">
    <property type="term" value="C:cytoplasm"/>
    <property type="evidence" value="ECO:0007669"/>
    <property type="project" value="UniProtKB-SubCell"/>
</dbReference>
<dbReference type="InterPro" id="IPR036392">
    <property type="entry name" value="PLAT/LH2_dom_sf"/>
</dbReference>
<dbReference type="InterPro" id="IPR036226">
    <property type="entry name" value="LipOase_C_sf"/>
</dbReference>
<dbReference type="GO" id="GO:0016702">
    <property type="term" value="F:oxidoreductase activity, acting on single donors with incorporation of molecular oxygen, incorporation of two atoms of oxygen"/>
    <property type="evidence" value="ECO:0007669"/>
    <property type="project" value="InterPro"/>
</dbReference>
<dbReference type="GO" id="GO:0005506">
    <property type="term" value="F:iron ion binding"/>
    <property type="evidence" value="ECO:0007669"/>
    <property type="project" value="InterPro"/>
</dbReference>
<dbReference type="AlphaFoldDB" id="W8JJ08"/>
<dbReference type="Gene3D" id="2.40.180.10">
    <property type="entry name" value="Catalase core domain"/>
    <property type="match status" value="1"/>
</dbReference>
<evidence type="ECO:0000256" key="1">
    <source>
        <dbReference type="ARBA" id="ARBA00004496"/>
    </source>
</evidence>
<dbReference type="SMART" id="SM00308">
    <property type="entry name" value="LH2"/>
    <property type="match status" value="1"/>
</dbReference>